<feature type="chain" id="PRO_5026125308" description="Immunoglobulin domain-containing protein" evidence="6">
    <location>
        <begin position="26"/>
        <end position="358"/>
    </location>
</feature>
<reference evidence="8 9" key="1">
    <citation type="submission" date="2019-02" db="EMBL/GenBank/DDBJ databases">
        <title>Opniocepnalus argus genome.</title>
        <authorList>
            <person name="Zhou C."/>
            <person name="Xiao S."/>
        </authorList>
    </citation>
    <scope>NUCLEOTIDE SEQUENCE [LARGE SCALE GENOMIC DNA]</scope>
    <source>
        <strain evidence="8">OARG1902GOOAL</strain>
        <tissue evidence="8">Muscle</tissue>
    </source>
</reference>
<dbReference type="AlphaFoldDB" id="A0A6G1Q1J4"/>
<dbReference type="GO" id="GO:0005886">
    <property type="term" value="C:plasma membrane"/>
    <property type="evidence" value="ECO:0007669"/>
    <property type="project" value="TreeGrafter"/>
</dbReference>
<keyword evidence="3 5" id="KW-0472">Membrane</keyword>
<dbReference type="EMBL" id="CM015723">
    <property type="protein sequence ID" value="KAF3696395.1"/>
    <property type="molecule type" value="Genomic_DNA"/>
</dbReference>
<dbReference type="InterPro" id="IPR050671">
    <property type="entry name" value="CD300_family_receptors"/>
</dbReference>
<keyword evidence="5" id="KW-1133">Transmembrane helix</keyword>
<keyword evidence="2 5" id="KW-0812">Transmembrane</keyword>
<evidence type="ECO:0000256" key="5">
    <source>
        <dbReference type="SAM" id="Phobius"/>
    </source>
</evidence>
<comment type="subcellular location">
    <subcellularLocation>
        <location evidence="1">Membrane</location>
    </subcellularLocation>
</comment>
<evidence type="ECO:0000313" key="9">
    <source>
        <dbReference type="Proteomes" id="UP000503349"/>
    </source>
</evidence>
<feature type="transmembrane region" description="Helical" evidence="5">
    <location>
        <begin position="286"/>
        <end position="309"/>
    </location>
</feature>
<dbReference type="Gene3D" id="2.60.40.10">
    <property type="entry name" value="Immunoglobulins"/>
    <property type="match status" value="2"/>
</dbReference>
<proteinExistence type="predicted"/>
<dbReference type="GO" id="GO:0004888">
    <property type="term" value="F:transmembrane signaling receptor activity"/>
    <property type="evidence" value="ECO:0007669"/>
    <property type="project" value="TreeGrafter"/>
</dbReference>
<organism evidence="8 9">
    <name type="scientific">Channa argus</name>
    <name type="common">Northern snakehead</name>
    <name type="synonym">Ophicephalus argus</name>
    <dbReference type="NCBI Taxonomy" id="215402"/>
    <lineage>
        <taxon>Eukaryota</taxon>
        <taxon>Metazoa</taxon>
        <taxon>Chordata</taxon>
        <taxon>Craniata</taxon>
        <taxon>Vertebrata</taxon>
        <taxon>Euteleostomi</taxon>
        <taxon>Actinopterygii</taxon>
        <taxon>Neopterygii</taxon>
        <taxon>Teleostei</taxon>
        <taxon>Neoteleostei</taxon>
        <taxon>Acanthomorphata</taxon>
        <taxon>Anabantaria</taxon>
        <taxon>Anabantiformes</taxon>
        <taxon>Channoidei</taxon>
        <taxon>Channidae</taxon>
        <taxon>Channa</taxon>
    </lineage>
</organism>
<protein>
    <recommendedName>
        <fullName evidence="7">Immunoglobulin domain-containing protein</fullName>
    </recommendedName>
</protein>
<evidence type="ECO:0000256" key="6">
    <source>
        <dbReference type="SAM" id="SignalP"/>
    </source>
</evidence>
<evidence type="ECO:0000256" key="3">
    <source>
        <dbReference type="ARBA" id="ARBA00023136"/>
    </source>
</evidence>
<dbReference type="InterPro" id="IPR013783">
    <property type="entry name" value="Ig-like_fold"/>
</dbReference>
<feature type="compositionally biased region" description="Low complexity" evidence="4">
    <location>
        <begin position="242"/>
        <end position="269"/>
    </location>
</feature>
<evidence type="ECO:0000256" key="2">
    <source>
        <dbReference type="ARBA" id="ARBA00022692"/>
    </source>
</evidence>
<keyword evidence="9" id="KW-1185">Reference proteome</keyword>
<feature type="signal peptide" evidence="6">
    <location>
        <begin position="1"/>
        <end position="25"/>
    </location>
</feature>
<feature type="domain" description="Immunoglobulin" evidence="7">
    <location>
        <begin position="134"/>
        <end position="234"/>
    </location>
</feature>
<dbReference type="InterPro" id="IPR036179">
    <property type="entry name" value="Ig-like_dom_sf"/>
</dbReference>
<evidence type="ECO:0000256" key="4">
    <source>
        <dbReference type="SAM" id="MobiDB-lite"/>
    </source>
</evidence>
<dbReference type="SUPFAM" id="SSF48726">
    <property type="entry name" value="Immunoglobulin"/>
    <property type="match status" value="1"/>
</dbReference>
<evidence type="ECO:0000256" key="1">
    <source>
        <dbReference type="ARBA" id="ARBA00004370"/>
    </source>
</evidence>
<evidence type="ECO:0000313" key="8">
    <source>
        <dbReference type="EMBL" id="KAF3696395.1"/>
    </source>
</evidence>
<evidence type="ECO:0000259" key="7">
    <source>
        <dbReference type="SMART" id="SM00409"/>
    </source>
</evidence>
<gene>
    <name evidence="8" type="ORF">EXN66_Car012072</name>
</gene>
<dbReference type="PANTHER" id="PTHR11860:SF87">
    <property type="entry name" value="CMRF35-LIKE MOLECULE 8"/>
    <property type="match status" value="1"/>
</dbReference>
<dbReference type="Proteomes" id="UP000503349">
    <property type="component" value="Chromosome 12"/>
</dbReference>
<keyword evidence="6" id="KW-0732">Signal</keyword>
<dbReference type="SMART" id="SM00409">
    <property type="entry name" value="IG"/>
    <property type="match status" value="2"/>
</dbReference>
<name>A0A6G1Q1J4_CHAAH</name>
<accession>A0A6G1Q1J4</accession>
<reference evidence="9" key="2">
    <citation type="submission" date="2019-02" db="EMBL/GenBank/DDBJ databases">
        <title>Opniocepnalus argus Var Kimnra genome.</title>
        <authorList>
            <person name="Zhou C."/>
            <person name="Xiao S."/>
        </authorList>
    </citation>
    <scope>NUCLEOTIDE SEQUENCE [LARGE SCALE GENOMIC DNA]</scope>
</reference>
<dbReference type="InterPro" id="IPR003599">
    <property type="entry name" value="Ig_sub"/>
</dbReference>
<sequence>MKIHHILLFCFLSALCGGNTGLVSAKPTIFTGAEGGDGTIMCHFSSSGSWKFFCKEECSEGGILVKAESDTANNGRYSFEYKSGSSGKMFLHVTIRNMIQSDSGQYKFGVGKSSGPDSYCEYEARVSDELDKNTGFIRTNVEGETLSKPCYDEVNRSRFFFCKDDCKKQEDVLIETDQKKAQSGRYGVEYIDGSAYGLYVTITQVKKSDSGQYKCGYGRALSPDSSKTFSLIVIEAPTTLEPTQTVRPSSTTQTQSPTTLETTQTLRPSSTTQTQSFSDVPHQGSVLPLVVCVPLVGVSLLVVSLLVLYKRRTRRNMLRNTTEGTNKELSVIYENWDSVPTCEDNIYQNFDPTKTDKH</sequence>
<dbReference type="PANTHER" id="PTHR11860">
    <property type="entry name" value="POLYMERIC-IMMUNOGLOBULIN RECEPTOR"/>
    <property type="match status" value="1"/>
</dbReference>
<feature type="domain" description="Immunoglobulin" evidence="7">
    <location>
        <begin position="27"/>
        <end position="127"/>
    </location>
</feature>
<feature type="region of interest" description="Disordered" evidence="4">
    <location>
        <begin position="242"/>
        <end position="278"/>
    </location>
</feature>